<dbReference type="GO" id="GO:0000160">
    <property type="term" value="P:phosphorelay signal transduction system"/>
    <property type="evidence" value="ECO:0007669"/>
    <property type="project" value="InterPro"/>
</dbReference>
<keyword evidence="4" id="KW-1185">Reference proteome</keyword>
<evidence type="ECO:0000259" key="2">
    <source>
        <dbReference type="PROSITE" id="PS50110"/>
    </source>
</evidence>
<gene>
    <name evidence="3" type="ORF">DAERI_060035</name>
</gene>
<dbReference type="PANTHER" id="PTHR44520">
    <property type="entry name" value="RESPONSE REGULATOR RCP1-RELATED"/>
    <property type="match status" value="1"/>
</dbReference>
<dbReference type="EMBL" id="BFAG01000006">
    <property type="protein sequence ID" value="GBF05775.1"/>
    <property type="molecule type" value="Genomic_DNA"/>
</dbReference>
<dbReference type="SMART" id="SM00448">
    <property type="entry name" value="REC"/>
    <property type="match status" value="1"/>
</dbReference>
<protein>
    <submittedName>
        <fullName evidence="3">Response regulator receiver</fullName>
    </submittedName>
</protein>
<dbReference type="AlphaFoldDB" id="A0A2I9DY64"/>
<dbReference type="InterPro" id="IPR001789">
    <property type="entry name" value="Sig_transdc_resp-reg_receiver"/>
</dbReference>
<dbReference type="RefSeq" id="WP_103129200.1">
    <property type="nucleotide sequence ID" value="NZ_BFAG01000006.1"/>
</dbReference>
<name>A0A2I9DY64_9DEIO</name>
<feature type="modified residue" description="4-aspartylphosphate" evidence="1">
    <location>
        <position position="63"/>
    </location>
</feature>
<feature type="domain" description="Response regulatory" evidence="2">
    <location>
        <begin position="11"/>
        <end position="129"/>
    </location>
</feature>
<evidence type="ECO:0000256" key="1">
    <source>
        <dbReference type="PROSITE-ProRule" id="PRU00169"/>
    </source>
</evidence>
<dbReference type="Gene3D" id="3.40.50.2300">
    <property type="match status" value="1"/>
</dbReference>
<proteinExistence type="predicted"/>
<dbReference type="Proteomes" id="UP000236569">
    <property type="component" value="Unassembled WGS sequence"/>
</dbReference>
<keyword evidence="1" id="KW-0597">Phosphoprotein</keyword>
<dbReference type="OrthoDB" id="7631574at2"/>
<dbReference type="Pfam" id="PF00072">
    <property type="entry name" value="Response_reg"/>
    <property type="match status" value="1"/>
</dbReference>
<organism evidence="3 4">
    <name type="scientific">Deinococcus aerius</name>
    <dbReference type="NCBI Taxonomy" id="200253"/>
    <lineage>
        <taxon>Bacteria</taxon>
        <taxon>Thermotogati</taxon>
        <taxon>Deinococcota</taxon>
        <taxon>Deinococci</taxon>
        <taxon>Deinococcales</taxon>
        <taxon>Deinococcaceae</taxon>
        <taxon>Deinococcus</taxon>
    </lineage>
</organism>
<dbReference type="InterPro" id="IPR052893">
    <property type="entry name" value="TCS_response_regulator"/>
</dbReference>
<dbReference type="PROSITE" id="PS50110">
    <property type="entry name" value="RESPONSE_REGULATORY"/>
    <property type="match status" value="1"/>
</dbReference>
<comment type="caution">
    <text evidence="3">The sequence shown here is derived from an EMBL/GenBank/DDBJ whole genome shotgun (WGS) entry which is preliminary data.</text>
</comment>
<dbReference type="InterPro" id="IPR011006">
    <property type="entry name" value="CheY-like_superfamily"/>
</dbReference>
<reference evidence="4" key="1">
    <citation type="submission" date="2018-01" db="EMBL/GenBank/DDBJ databases">
        <title>Draft Genome Sequence of the Radioresistant Bacterium Deinococcus aerius TR0125, Isolated from the Higher Atmosphere above Japan.</title>
        <authorList>
            <person name="Satoh K."/>
            <person name="Arai H."/>
            <person name="Sanzen T."/>
            <person name="Kawaguchi Y."/>
            <person name="Hayashi H."/>
            <person name="Yokobori S."/>
            <person name="Yamagishi A."/>
            <person name="Oono Y."/>
            <person name="Narumi I."/>
        </authorList>
    </citation>
    <scope>NUCLEOTIDE SEQUENCE [LARGE SCALE GENOMIC DNA]</scope>
    <source>
        <strain evidence="4">TR0125</strain>
    </source>
</reference>
<dbReference type="SUPFAM" id="SSF52172">
    <property type="entry name" value="CheY-like"/>
    <property type="match status" value="1"/>
</dbReference>
<sequence>MTPGATGSPRRILVIEDSPADALLLELALQEVAPDVQVDIVHDGEAALPAFQAPPTPDLVLLDLHLPRVDSLELLAHLRAQAGPRVRLVLWSSLAQPREVENAYASGATAYVEKPVGQDDLLRLAEKLLSL</sequence>
<accession>A0A2I9DY64</accession>
<evidence type="ECO:0000313" key="3">
    <source>
        <dbReference type="EMBL" id="GBF05775.1"/>
    </source>
</evidence>
<evidence type="ECO:0000313" key="4">
    <source>
        <dbReference type="Proteomes" id="UP000236569"/>
    </source>
</evidence>